<organism evidence="7 8">
    <name type="scientific">Linum tenue</name>
    <dbReference type="NCBI Taxonomy" id="586396"/>
    <lineage>
        <taxon>Eukaryota</taxon>
        <taxon>Viridiplantae</taxon>
        <taxon>Streptophyta</taxon>
        <taxon>Embryophyta</taxon>
        <taxon>Tracheophyta</taxon>
        <taxon>Spermatophyta</taxon>
        <taxon>Magnoliopsida</taxon>
        <taxon>eudicotyledons</taxon>
        <taxon>Gunneridae</taxon>
        <taxon>Pentapetalae</taxon>
        <taxon>rosids</taxon>
        <taxon>fabids</taxon>
        <taxon>Malpighiales</taxon>
        <taxon>Linaceae</taxon>
        <taxon>Linum</taxon>
    </lineage>
</organism>
<accession>A0AAV0QSE7</accession>
<dbReference type="PANTHER" id="PTHR31717:SF58">
    <property type="entry name" value="ZINC FINGER PROTEIN CONSTANS-LIKE 13"/>
    <property type="match status" value="1"/>
</dbReference>
<dbReference type="Pfam" id="PF00643">
    <property type="entry name" value="zf-B_box"/>
    <property type="match status" value="2"/>
</dbReference>
<evidence type="ECO:0000256" key="4">
    <source>
        <dbReference type="PROSITE-ProRule" id="PRU00024"/>
    </source>
</evidence>
<reference evidence="7" key="1">
    <citation type="submission" date="2022-08" db="EMBL/GenBank/DDBJ databases">
        <authorList>
            <person name="Gutierrez-Valencia J."/>
        </authorList>
    </citation>
    <scope>NUCLEOTIDE SEQUENCE</scope>
</reference>
<dbReference type="SMART" id="SM00336">
    <property type="entry name" value="BBOX"/>
    <property type="match status" value="2"/>
</dbReference>
<feature type="domain" description="B box-type" evidence="6">
    <location>
        <begin position="65"/>
        <end position="98"/>
    </location>
</feature>
<evidence type="ECO:0000313" key="8">
    <source>
        <dbReference type="Proteomes" id="UP001154282"/>
    </source>
</evidence>
<dbReference type="CDD" id="cd19821">
    <property type="entry name" value="Bbox1_BBX-like"/>
    <property type="match status" value="1"/>
</dbReference>
<dbReference type="InterPro" id="IPR049808">
    <property type="entry name" value="CONSTANS-like_Bbox1"/>
</dbReference>
<dbReference type="Proteomes" id="UP001154282">
    <property type="component" value="Unassembled WGS sequence"/>
</dbReference>
<evidence type="ECO:0000256" key="1">
    <source>
        <dbReference type="ARBA" id="ARBA00022723"/>
    </source>
</evidence>
<dbReference type="GO" id="GO:0008270">
    <property type="term" value="F:zinc ion binding"/>
    <property type="evidence" value="ECO:0007669"/>
    <property type="project" value="UniProtKB-KW"/>
</dbReference>
<evidence type="ECO:0000256" key="5">
    <source>
        <dbReference type="SAM" id="MobiDB-lite"/>
    </source>
</evidence>
<keyword evidence="2 4" id="KW-0863">Zinc-finger</keyword>
<dbReference type="PANTHER" id="PTHR31717">
    <property type="entry name" value="ZINC FINGER PROTEIN CONSTANS-LIKE 10"/>
    <property type="match status" value="1"/>
</dbReference>
<evidence type="ECO:0000256" key="3">
    <source>
        <dbReference type="ARBA" id="ARBA00022833"/>
    </source>
</evidence>
<keyword evidence="8" id="KW-1185">Reference proteome</keyword>
<name>A0AAV0QSE7_9ROSI</name>
<evidence type="ECO:0000259" key="6">
    <source>
        <dbReference type="PROSITE" id="PS50119"/>
    </source>
</evidence>
<dbReference type="PROSITE" id="PS50119">
    <property type="entry name" value="ZF_BBOX"/>
    <property type="match status" value="2"/>
</dbReference>
<comment type="caution">
    <text evidence="7">The sequence shown here is derived from an EMBL/GenBank/DDBJ whole genome shotgun (WGS) entry which is preliminary data.</text>
</comment>
<keyword evidence="1" id="KW-0479">Metal-binding</keyword>
<feature type="region of interest" description="Disordered" evidence="5">
    <location>
        <begin position="1"/>
        <end position="21"/>
    </location>
</feature>
<keyword evidence="3" id="KW-0862">Zinc</keyword>
<proteinExistence type="predicted"/>
<evidence type="ECO:0000313" key="7">
    <source>
        <dbReference type="EMBL" id="CAI0548183.1"/>
    </source>
</evidence>
<protein>
    <recommendedName>
        <fullName evidence="6">B box-type domain-containing protein</fullName>
    </recommendedName>
</protein>
<dbReference type="InterPro" id="IPR000315">
    <property type="entry name" value="Znf_B-box"/>
</dbReference>
<sequence length="98" mass="11103">MADFMNAPPKSEEQDDVPKSPLSSRLCDYCNQATVVLYCRADSARLCLACDREVHSPNQLFTKHTRWLLCDACDASPASIFCETERSVLCQNCDWETH</sequence>
<feature type="domain" description="B box-type" evidence="6">
    <location>
        <begin position="22"/>
        <end position="69"/>
    </location>
</feature>
<evidence type="ECO:0000256" key="2">
    <source>
        <dbReference type="ARBA" id="ARBA00022771"/>
    </source>
</evidence>
<dbReference type="EMBL" id="CAMGYJ010000010">
    <property type="protein sequence ID" value="CAI0548183.1"/>
    <property type="molecule type" value="Genomic_DNA"/>
</dbReference>
<dbReference type="AlphaFoldDB" id="A0AAV0QSE7"/>
<gene>
    <name evidence="7" type="ORF">LITE_LOCUS44679</name>
</gene>